<feature type="region of interest" description="Disordered" evidence="2">
    <location>
        <begin position="231"/>
        <end position="254"/>
    </location>
</feature>
<proteinExistence type="predicted"/>
<feature type="coiled-coil region" evidence="1">
    <location>
        <begin position="186"/>
        <end position="231"/>
    </location>
</feature>
<feature type="region of interest" description="Disordered" evidence="2">
    <location>
        <begin position="151"/>
        <end position="175"/>
    </location>
</feature>
<feature type="compositionally biased region" description="Polar residues" evidence="2">
    <location>
        <begin position="233"/>
        <end position="252"/>
    </location>
</feature>
<feature type="compositionally biased region" description="Low complexity" evidence="2">
    <location>
        <begin position="151"/>
        <end position="173"/>
    </location>
</feature>
<feature type="region of interest" description="Disordered" evidence="2">
    <location>
        <begin position="394"/>
        <end position="416"/>
    </location>
</feature>
<name>A0A2S4UQF2_9BASI</name>
<evidence type="ECO:0000313" key="4">
    <source>
        <dbReference type="Proteomes" id="UP000239156"/>
    </source>
</evidence>
<accession>A0A2S4UQF2</accession>
<dbReference type="VEuPathDB" id="FungiDB:PSHT_11140"/>
<gene>
    <name evidence="3" type="ORF">PSTT_13764</name>
</gene>
<evidence type="ECO:0000256" key="1">
    <source>
        <dbReference type="SAM" id="Coils"/>
    </source>
</evidence>
<comment type="caution">
    <text evidence="3">The sequence shown here is derived from an EMBL/GenBank/DDBJ whole genome shotgun (WGS) entry which is preliminary data.</text>
</comment>
<evidence type="ECO:0000313" key="3">
    <source>
        <dbReference type="EMBL" id="POV99466.1"/>
    </source>
</evidence>
<keyword evidence="4" id="KW-1185">Reference proteome</keyword>
<evidence type="ECO:0000256" key="2">
    <source>
        <dbReference type="SAM" id="MobiDB-lite"/>
    </source>
</evidence>
<dbReference type="VEuPathDB" id="FungiDB:PSTT_13764"/>
<dbReference type="Proteomes" id="UP000239156">
    <property type="component" value="Unassembled WGS sequence"/>
</dbReference>
<keyword evidence="1" id="KW-0175">Coiled coil</keyword>
<dbReference type="AlphaFoldDB" id="A0A2S4UQF2"/>
<protein>
    <submittedName>
        <fullName evidence="3">Uncharacterized protein</fullName>
    </submittedName>
</protein>
<dbReference type="EMBL" id="PKSL01000200">
    <property type="protein sequence ID" value="POV99466.1"/>
    <property type="molecule type" value="Genomic_DNA"/>
</dbReference>
<organism evidence="3 4">
    <name type="scientific">Puccinia striiformis</name>
    <dbReference type="NCBI Taxonomy" id="27350"/>
    <lineage>
        <taxon>Eukaryota</taxon>
        <taxon>Fungi</taxon>
        <taxon>Dikarya</taxon>
        <taxon>Basidiomycota</taxon>
        <taxon>Pucciniomycotina</taxon>
        <taxon>Pucciniomycetes</taxon>
        <taxon>Pucciniales</taxon>
        <taxon>Pucciniaceae</taxon>
        <taxon>Puccinia</taxon>
    </lineage>
</organism>
<reference evidence="3" key="1">
    <citation type="submission" date="2017-12" db="EMBL/GenBank/DDBJ databases">
        <title>Gene loss provides genomic basis for host adaptation in cereal stripe rust fungi.</title>
        <authorList>
            <person name="Xia C."/>
        </authorList>
    </citation>
    <scope>NUCLEOTIDE SEQUENCE [LARGE SCALE GENOMIC DNA]</scope>
    <source>
        <strain evidence="3">93-210</strain>
    </source>
</reference>
<sequence length="416" mass="46961">MSTKFQIRWVVFRATGKPKKNACVFTLGQFIDAFTQPLKLFRIDGRARQTQPIGDDFDGDDNSHLISLTIYLLTRTLIIDGTRHAGELKGTDKIIENHNALLKLDPSNQTLQDGLAHKKESRDQSFNQIKKISHDFSIEIYKIFQNSNQLSSTKTTSSSSSSSSGTTTSSVKSTIKEDHKSLMAYSKILEKQIKRNEEEVERIRAEHRTMIEKLQGQLAAQEVEIERIRADKPSTSSTSQSHIQLHRTSTDTSTEDAMILDTQINSPELETTSDQFQHALNIQTRTALDLMITDITNLREEVITFLKKEIPNNLQRSVKVMQQDVQSTLEMSTTNHLKLLTDLVNDLVVDFDNRLSSLESIAKKFLSVDDQAKLIRKNTKDPRILKRLSTTINPSAPSSAIQPNSDPANPQAWNLV</sequence>